<dbReference type="EMBL" id="BDCO01000002">
    <property type="protein sequence ID" value="GAT31774.1"/>
    <property type="molecule type" value="Genomic_DNA"/>
</dbReference>
<evidence type="ECO:0000256" key="7">
    <source>
        <dbReference type="ARBA" id="ARBA00022729"/>
    </source>
</evidence>
<evidence type="ECO:0000256" key="12">
    <source>
        <dbReference type="ARBA" id="ARBA00023139"/>
    </source>
</evidence>
<dbReference type="OrthoDB" id="9789876at2"/>
<feature type="chain" id="PRO_5007524479" evidence="15">
    <location>
        <begin position="20"/>
        <end position="183"/>
    </location>
</feature>
<keyword evidence="10" id="KW-0626">Porin</keyword>
<evidence type="ECO:0000256" key="14">
    <source>
        <dbReference type="ARBA" id="ARBA00023288"/>
    </source>
</evidence>
<keyword evidence="9" id="KW-0406">Ion transport</keyword>
<dbReference type="PANTHER" id="PTHR33619:SF3">
    <property type="entry name" value="POLYSACCHARIDE EXPORT PROTEIN GFCE-RELATED"/>
    <property type="match status" value="1"/>
</dbReference>
<comment type="similarity">
    <text evidence="2">Belongs to the BexD/CtrA/VexA family.</text>
</comment>
<dbReference type="GO" id="GO:0015288">
    <property type="term" value="F:porin activity"/>
    <property type="evidence" value="ECO:0007669"/>
    <property type="project" value="UniProtKB-KW"/>
</dbReference>
<dbReference type="PANTHER" id="PTHR33619">
    <property type="entry name" value="POLYSACCHARIDE EXPORT PROTEIN GFCE-RELATED"/>
    <property type="match status" value="1"/>
</dbReference>
<evidence type="ECO:0000256" key="5">
    <source>
        <dbReference type="ARBA" id="ARBA00022597"/>
    </source>
</evidence>
<dbReference type="GO" id="GO:0046930">
    <property type="term" value="C:pore complex"/>
    <property type="evidence" value="ECO:0007669"/>
    <property type="project" value="UniProtKB-KW"/>
</dbReference>
<dbReference type="Proteomes" id="UP000076023">
    <property type="component" value="Unassembled WGS sequence"/>
</dbReference>
<dbReference type="InterPro" id="IPR003715">
    <property type="entry name" value="Poly_export_N"/>
</dbReference>
<keyword evidence="8" id="KW-0625">Polysaccharide transport</keyword>
<evidence type="ECO:0000256" key="9">
    <source>
        <dbReference type="ARBA" id="ARBA00023065"/>
    </source>
</evidence>
<proteinExistence type="inferred from homology"/>
<evidence type="ECO:0000259" key="17">
    <source>
        <dbReference type="Pfam" id="PF22461"/>
    </source>
</evidence>
<dbReference type="Pfam" id="PF22461">
    <property type="entry name" value="SLBB_2"/>
    <property type="match status" value="1"/>
</dbReference>
<evidence type="ECO:0000313" key="18">
    <source>
        <dbReference type="EMBL" id="GAT31774.1"/>
    </source>
</evidence>
<dbReference type="InterPro" id="IPR049712">
    <property type="entry name" value="Poly_export"/>
</dbReference>
<evidence type="ECO:0000256" key="1">
    <source>
        <dbReference type="ARBA" id="ARBA00004571"/>
    </source>
</evidence>
<feature type="domain" description="Polysaccharide export protein N-terminal" evidence="16">
    <location>
        <begin position="20"/>
        <end position="98"/>
    </location>
</feature>
<dbReference type="InParanoid" id="A0A146G414"/>
<dbReference type="GO" id="GO:0009279">
    <property type="term" value="C:cell outer membrane"/>
    <property type="evidence" value="ECO:0007669"/>
    <property type="project" value="UniProtKB-SubCell"/>
</dbReference>
<evidence type="ECO:0000259" key="16">
    <source>
        <dbReference type="Pfam" id="PF02563"/>
    </source>
</evidence>
<evidence type="ECO:0000256" key="3">
    <source>
        <dbReference type="ARBA" id="ARBA00022448"/>
    </source>
</evidence>
<sequence length="183" mass="19900">MKAWILLAIAFVAVQVGFAQDVALREGDQVEIRLGGVPADEISQVSGSYQVDGKGYVNMPHIGLVKAAGLTQSQLQESIEATYKSQQIYTNPTITVNVPTTARFVNVGGDVKAPRRVEYTPDLTVLGAINAAGGFTEYADQTKVRLLRGGQVTIINVKEVRRDPTKDLKLRPGDTIEVPQSFW</sequence>
<keyword evidence="7 15" id="KW-0732">Signal</keyword>
<evidence type="ECO:0000256" key="2">
    <source>
        <dbReference type="ARBA" id="ARBA00009450"/>
    </source>
</evidence>
<dbReference type="Gene3D" id="3.30.1950.10">
    <property type="entry name" value="wza like domain"/>
    <property type="match status" value="1"/>
</dbReference>
<comment type="caution">
    <text evidence="18">The sequence shown here is derived from an EMBL/GenBank/DDBJ whole genome shotgun (WGS) entry which is preliminary data.</text>
</comment>
<keyword evidence="19" id="KW-1185">Reference proteome</keyword>
<name>A0A146G414_TERSA</name>
<feature type="signal peptide" evidence="15">
    <location>
        <begin position="1"/>
        <end position="19"/>
    </location>
</feature>
<dbReference type="RefSeq" id="WP_075077658.1">
    <property type="nucleotide sequence ID" value="NZ_BDCO01000002.1"/>
</dbReference>
<evidence type="ECO:0000313" key="19">
    <source>
        <dbReference type="Proteomes" id="UP000076023"/>
    </source>
</evidence>
<evidence type="ECO:0000256" key="11">
    <source>
        <dbReference type="ARBA" id="ARBA00023136"/>
    </source>
</evidence>
<dbReference type="STRING" id="690879.TSACC_2168"/>
<gene>
    <name evidence="18" type="ORF">TSACC_2168</name>
</gene>
<evidence type="ECO:0000256" key="8">
    <source>
        <dbReference type="ARBA" id="ARBA00023047"/>
    </source>
</evidence>
<keyword evidence="3" id="KW-0813">Transport</keyword>
<evidence type="ECO:0000256" key="4">
    <source>
        <dbReference type="ARBA" id="ARBA00022452"/>
    </source>
</evidence>
<dbReference type="GO" id="GO:0006811">
    <property type="term" value="P:monoatomic ion transport"/>
    <property type="evidence" value="ECO:0007669"/>
    <property type="project" value="UniProtKB-KW"/>
</dbReference>
<dbReference type="InterPro" id="IPR054765">
    <property type="entry name" value="SLBB_dom"/>
</dbReference>
<dbReference type="AlphaFoldDB" id="A0A146G414"/>
<keyword evidence="4" id="KW-1134">Transmembrane beta strand</keyword>
<keyword evidence="12" id="KW-0564">Palmitate</keyword>
<reference evidence="19" key="1">
    <citation type="journal article" date="2017" name="Genome Announc.">
        <title>Draft Genome Sequence of Terrimicrobium sacchariphilum NM-5T, a Facultative Anaerobic Soil Bacterium of the Class Spartobacteria.</title>
        <authorList>
            <person name="Qiu Y.L."/>
            <person name="Tourlousse D.M."/>
            <person name="Matsuura N."/>
            <person name="Ohashi A."/>
            <person name="Sekiguchi Y."/>
        </authorList>
    </citation>
    <scope>NUCLEOTIDE SEQUENCE [LARGE SCALE GENOMIC DNA]</scope>
    <source>
        <strain evidence="19">NM-5</strain>
    </source>
</reference>
<organism evidence="18 19">
    <name type="scientific">Terrimicrobium sacchariphilum</name>
    <dbReference type="NCBI Taxonomy" id="690879"/>
    <lineage>
        <taxon>Bacteria</taxon>
        <taxon>Pseudomonadati</taxon>
        <taxon>Verrucomicrobiota</taxon>
        <taxon>Terrimicrobiia</taxon>
        <taxon>Terrimicrobiales</taxon>
        <taxon>Terrimicrobiaceae</taxon>
        <taxon>Terrimicrobium</taxon>
    </lineage>
</organism>
<dbReference type="Pfam" id="PF02563">
    <property type="entry name" value="Poly_export"/>
    <property type="match status" value="1"/>
</dbReference>
<comment type="subcellular location">
    <subcellularLocation>
        <location evidence="1">Cell outer membrane</location>
        <topology evidence="1">Multi-pass membrane protein</topology>
    </subcellularLocation>
</comment>
<keyword evidence="13" id="KW-0998">Cell outer membrane</keyword>
<dbReference type="GO" id="GO:0015159">
    <property type="term" value="F:polysaccharide transmembrane transporter activity"/>
    <property type="evidence" value="ECO:0007669"/>
    <property type="project" value="InterPro"/>
</dbReference>
<dbReference type="Gene3D" id="3.10.560.10">
    <property type="entry name" value="Outer membrane lipoprotein wza domain like"/>
    <property type="match status" value="1"/>
</dbReference>
<feature type="domain" description="SLBB" evidence="17">
    <location>
        <begin position="105"/>
        <end position="178"/>
    </location>
</feature>
<keyword evidence="6" id="KW-0812">Transmembrane</keyword>
<evidence type="ECO:0000256" key="13">
    <source>
        <dbReference type="ARBA" id="ARBA00023237"/>
    </source>
</evidence>
<keyword evidence="11" id="KW-0472">Membrane</keyword>
<protein>
    <submittedName>
        <fullName evidence="18">Polysaccharide export outer membrane protein</fullName>
    </submittedName>
</protein>
<evidence type="ECO:0000256" key="6">
    <source>
        <dbReference type="ARBA" id="ARBA00022692"/>
    </source>
</evidence>
<evidence type="ECO:0000256" key="10">
    <source>
        <dbReference type="ARBA" id="ARBA00023114"/>
    </source>
</evidence>
<evidence type="ECO:0000256" key="15">
    <source>
        <dbReference type="SAM" id="SignalP"/>
    </source>
</evidence>
<accession>A0A146G414</accession>
<keyword evidence="5" id="KW-0762">Sugar transport</keyword>
<keyword evidence="14" id="KW-0449">Lipoprotein</keyword>